<dbReference type="PANTHER" id="PTHR12565:SF184">
    <property type="entry name" value="BHLH TRANSCRIPTION FACTOR"/>
    <property type="match status" value="1"/>
</dbReference>
<dbReference type="InterPro" id="IPR036638">
    <property type="entry name" value="HLH_DNA-bd_sf"/>
</dbReference>
<evidence type="ECO:0000256" key="1">
    <source>
        <dbReference type="ARBA" id="ARBA00004123"/>
    </source>
</evidence>
<feature type="region of interest" description="Disordered" evidence="6">
    <location>
        <begin position="202"/>
        <end position="260"/>
    </location>
</feature>
<keyword evidence="3" id="KW-0805">Transcription regulation</keyword>
<feature type="domain" description="BHLH" evidence="7">
    <location>
        <begin position="274"/>
        <end position="324"/>
    </location>
</feature>
<dbReference type="PANTHER" id="PTHR12565">
    <property type="entry name" value="STEROL REGULATORY ELEMENT-BINDING PROTEIN"/>
    <property type="match status" value="1"/>
</dbReference>
<name>A0A8J5L078_ZINOF</name>
<dbReference type="EMBL" id="JACMSC010000012">
    <property type="protein sequence ID" value="KAG6496720.1"/>
    <property type="molecule type" value="Genomic_DNA"/>
</dbReference>
<dbReference type="FunFam" id="4.10.280.10:FF:000002">
    <property type="entry name" value="Basic helix-loop-helix transcription factor"/>
    <property type="match status" value="1"/>
</dbReference>
<dbReference type="Gene3D" id="4.10.280.10">
    <property type="entry name" value="Helix-loop-helix DNA-binding domain"/>
    <property type="match status" value="1"/>
</dbReference>
<dbReference type="Pfam" id="PF00010">
    <property type="entry name" value="HLH"/>
    <property type="match status" value="1"/>
</dbReference>
<dbReference type="SMART" id="SM00353">
    <property type="entry name" value="HLH"/>
    <property type="match status" value="1"/>
</dbReference>
<dbReference type="AlphaFoldDB" id="A0A8J5L078"/>
<keyword evidence="9" id="KW-1185">Reference proteome</keyword>
<keyword evidence="5" id="KW-0539">Nucleus</keyword>
<comment type="subcellular location">
    <subcellularLocation>
        <location evidence="1">Nucleus</location>
    </subcellularLocation>
</comment>
<evidence type="ECO:0000256" key="2">
    <source>
        <dbReference type="ARBA" id="ARBA00005510"/>
    </source>
</evidence>
<evidence type="ECO:0000256" key="3">
    <source>
        <dbReference type="ARBA" id="ARBA00023015"/>
    </source>
</evidence>
<dbReference type="GO" id="GO:0003700">
    <property type="term" value="F:DNA-binding transcription factor activity"/>
    <property type="evidence" value="ECO:0007669"/>
    <property type="project" value="TreeGrafter"/>
</dbReference>
<keyword evidence="4" id="KW-0804">Transcription</keyword>
<evidence type="ECO:0000313" key="8">
    <source>
        <dbReference type="EMBL" id="KAG6496720.1"/>
    </source>
</evidence>
<proteinExistence type="inferred from homology"/>
<dbReference type="Proteomes" id="UP000734854">
    <property type="component" value="Unassembled WGS sequence"/>
</dbReference>
<evidence type="ECO:0000256" key="4">
    <source>
        <dbReference type="ARBA" id="ARBA00023163"/>
    </source>
</evidence>
<organism evidence="8 9">
    <name type="scientific">Zingiber officinale</name>
    <name type="common">Ginger</name>
    <name type="synonym">Amomum zingiber</name>
    <dbReference type="NCBI Taxonomy" id="94328"/>
    <lineage>
        <taxon>Eukaryota</taxon>
        <taxon>Viridiplantae</taxon>
        <taxon>Streptophyta</taxon>
        <taxon>Embryophyta</taxon>
        <taxon>Tracheophyta</taxon>
        <taxon>Spermatophyta</taxon>
        <taxon>Magnoliopsida</taxon>
        <taxon>Liliopsida</taxon>
        <taxon>Zingiberales</taxon>
        <taxon>Zingiberaceae</taxon>
        <taxon>Zingiber</taxon>
    </lineage>
</organism>
<protein>
    <recommendedName>
        <fullName evidence="7">BHLH domain-containing protein</fullName>
    </recommendedName>
</protein>
<evidence type="ECO:0000259" key="7">
    <source>
        <dbReference type="PROSITE" id="PS50888"/>
    </source>
</evidence>
<comment type="caution">
    <text evidence="8">The sequence shown here is derived from an EMBL/GenBank/DDBJ whole genome shotgun (WGS) entry which is preliminary data.</text>
</comment>
<gene>
    <name evidence="8" type="ORF">ZIOFF_044590</name>
</gene>
<evidence type="ECO:0000313" key="9">
    <source>
        <dbReference type="Proteomes" id="UP000734854"/>
    </source>
</evidence>
<feature type="compositionally biased region" description="Basic and acidic residues" evidence="6">
    <location>
        <begin position="225"/>
        <end position="234"/>
    </location>
</feature>
<dbReference type="CDD" id="cd18919">
    <property type="entry name" value="bHLH_AtBPE_like"/>
    <property type="match status" value="1"/>
</dbReference>
<dbReference type="SUPFAM" id="SSF47459">
    <property type="entry name" value="HLH, helix-loop-helix DNA-binding domain"/>
    <property type="match status" value="1"/>
</dbReference>
<accession>A0A8J5L078</accession>
<dbReference type="GO" id="GO:0046983">
    <property type="term" value="F:protein dimerization activity"/>
    <property type="evidence" value="ECO:0007669"/>
    <property type="project" value="InterPro"/>
</dbReference>
<dbReference type="GO" id="GO:0005634">
    <property type="term" value="C:nucleus"/>
    <property type="evidence" value="ECO:0007669"/>
    <property type="project" value="UniProtKB-SubCell"/>
</dbReference>
<evidence type="ECO:0000256" key="6">
    <source>
        <dbReference type="SAM" id="MobiDB-lite"/>
    </source>
</evidence>
<dbReference type="InterPro" id="IPR011598">
    <property type="entry name" value="bHLH_dom"/>
</dbReference>
<comment type="similarity">
    <text evidence="2">Belongs to the bHLH protein family.</text>
</comment>
<sequence>MASKLEENLGWVTGPLPYPQLSGFSYFVTGLLAIDFMPWSFPAALILFSSPDALGEFWLVEMDRCSSEQKSEDHVGFGNAGFASEWQLRHPSRGSSTPSMPGSFTASLWNPSMAEADLPAVNKQPPHLGMAWNHPSSDSLSAGASFLPPNVYHFASDSAAFIKRAARFSSFNPYSKIDINMSESGKEDGSLPGSPMVEQDKAALQEGTGASSSKALAAKKRKRSSEKLEDEQTKGDPTMATGIKENVDTNQKPNGKQEEAAKEDYIHVRARRGQATNSHSLAERVRREKISQRMKFLQELVPGCSKVTGKAVMLDEIINYVQSLQRQVEFLSMKLATVNPRMDFNMDPLLSKDFLQSHGGPSSAIGFSPDMVHAQMHPSQQGLMQSALSASLNSTPNANTFRRAMNSQLNSLPNVWDEQLQNVMQMTSFSNNPQQPRTE</sequence>
<dbReference type="InterPro" id="IPR024097">
    <property type="entry name" value="bHLH_ZIP_TF"/>
</dbReference>
<evidence type="ECO:0000256" key="5">
    <source>
        <dbReference type="ARBA" id="ARBA00023242"/>
    </source>
</evidence>
<reference evidence="8 9" key="1">
    <citation type="submission" date="2020-08" db="EMBL/GenBank/DDBJ databases">
        <title>Plant Genome Project.</title>
        <authorList>
            <person name="Zhang R.-G."/>
        </authorList>
    </citation>
    <scope>NUCLEOTIDE SEQUENCE [LARGE SCALE GENOMIC DNA]</scope>
    <source>
        <tissue evidence="8">Rhizome</tissue>
    </source>
</reference>
<dbReference type="PROSITE" id="PS50888">
    <property type="entry name" value="BHLH"/>
    <property type="match status" value="1"/>
</dbReference>